<evidence type="ECO:0000313" key="2">
    <source>
        <dbReference type="EMBL" id="MEC5386072.1"/>
    </source>
</evidence>
<keyword evidence="1" id="KW-0472">Membrane</keyword>
<accession>A0ABU6K2C9</accession>
<gene>
    <name evidence="2" type="ORF">VVD49_10070</name>
</gene>
<keyword evidence="1" id="KW-1133">Transmembrane helix</keyword>
<dbReference type="Proteomes" id="UP001331561">
    <property type="component" value="Unassembled WGS sequence"/>
</dbReference>
<evidence type="ECO:0000313" key="3">
    <source>
        <dbReference type="Proteomes" id="UP001331561"/>
    </source>
</evidence>
<dbReference type="PIRSF" id="PIRSF011443">
    <property type="entry name" value="YgjV"/>
    <property type="match status" value="1"/>
</dbReference>
<protein>
    <submittedName>
        <fullName evidence="2">YgjV family protein</fullName>
    </submittedName>
</protein>
<name>A0ABU6K2C9_9RHOO</name>
<organism evidence="2 3">
    <name type="scientific">Uliginosibacterium silvisoli</name>
    <dbReference type="NCBI Taxonomy" id="3114758"/>
    <lineage>
        <taxon>Bacteria</taxon>
        <taxon>Pseudomonadati</taxon>
        <taxon>Pseudomonadota</taxon>
        <taxon>Betaproteobacteria</taxon>
        <taxon>Rhodocyclales</taxon>
        <taxon>Zoogloeaceae</taxon>
        <taxon>Uliginosibacterium</taxon>
    </lineage>
</organism>
<dbReference type="EMBL" id="JAYXHS010000002">
    <property type="protein sequence ID" value="MEC5386072.1"/>
    <property type="molecule type" value="Genomic_DNA"/>
</dbReference>
<sequence length="182" mass="20223">MIAMIDFAHVFSIPQLFGYLAFIFGVGCFLQKSDVRFKVFMSIECISYVIHFWLLGNFTACASSAVSVGRSLAAIRSKSPWVALFFILLSLAMGAWLATSWLSMLPILASCSGTTALFLLKGIRMRLLMLVGTTLWLVNNILSGSIGGTMLEATIFVTNCWTIYRMHREHRDNAEVDPVPEP</sequence>
<dbReference type="InterPro" id="IPR026267">
    <property type="entry name" value="YgjV"/>
</dbReference>
<dbReference type="InterPro" id="IPR019629">
    <property type="entry name" value="Uncharacterised_HI1736/YgjV"/>
</dbReference>
<reference evidence="2 3" key="1">
    <citation type="submission" date="2024-01" db="EMBL/GenBank/DDBJ databases">
        <title>Uliginosibacterium soil sp. nov.</title>
        <authorList>
            <person name="Lv Y."/>
        </authorList>
    </citation>
    <scope>NUCLEOTIDE SEQUENCE [LARGE SCALE GENOMIC DNA]</scope>
    <source>
        <strain evidence="2 3">H3</strain>
    </source>
</reference>
<feature type="transmembrane region" description="Helical" evidence="1">
    <location>
        <begin position="81"/>
        <end position="98"/>
    </location>
</feature>
<feature type="transmembrane region" description="Helical" evidence="1">
    <location>
        <begin position="7"/>
        <end position="30"/>
    </location>
</feature>
<feature type="transmembrane region" description="Helical" evidence="1">
    <location>
        <begin position="50"/>
        <end position="69"/>
    </location>
</feature>
<dbReference type="Pfam" id="PF10688">
    <property type="entry name" value="Imp-YgjV"/>
    <property type="match status" value="1"/>
</dbReference>
<keyword evidence="1" id="KW-0812">Transmembrane</keyword>
<comment type="caution">
    <text evidence="2">The sequence shown here is derived from an EMBL/GenBank/DDBJ whole genome shotgun (WGS) entry which is preliminary data.</text>
</comment>
<dbReference type="RefSeq" id="WP_327599050.1">
    <property type="nucleotide sequence ID" value="NZ_JAYXHS010000002.1"/>
</dbReference>
<feature type="transmembrane region" description="Helical" evidence="1">
    <location>
        <begin position="104"/>
        <end position="120"/>
    </location>
</feature>
<evidence type="ECO:0000256" key="1">
    <source>
        <dbReference type="SAM" id="Phobius"/>
    </source>
</evidence>
<proteinExistence type="predicted"/>
<keyword evidence="3" id="KW-1185">Reference proteome</keyword>